<dbReference type="Gene3D" id="1.20.1270.60">
    <property type="entry name" value="Arfaptin homology (AH) domain/BAR domain"/>
    <property type="match status" value="1"/>
</dbReference>
<dbReference type="FunFam" id="1.20.1270.60:FF:000205">
    <property type="entry name" value="Protein kinase C and casein kinase substrate in neurons protein 1"/>
    <property type="match status" value="1"/>
</dbReference>
<feature type="compositionally biased region" description="Basic and acidic residues" evidence="8">
    <location>
        <begin position="163"/>
        <end position="175"/>
    </location>
</feature>
<evidence type="ECO:0000259" key="9">
    <source>
        <dbReference type="PROSITE" id="PS50002"/>
    </source>
</evidence>
<dbReference type="GO" id="GO:0016301">
    <property type="term" value="F:kinase activity"/>
    <property type="evidence" value="ECO:0007669"/>
    <property type="project" value="UniProtKB-KW"/>
</dbReference>
<dbReference type="GO" id="GO:0005768">
    <property type="term" value="C:endosome"/>
    <property type="evidence" value="ECO:0007669"/>
    <property type="project" value="TreeGrafter"/>
</dbReference>
<feature type="domain" description="F-BAR" evidence="10">
    <location>
        <begin position="10"/>
        <end position="281"/>
    </location>
</feature>
<dbReference type="GeneTree" id="ENSGT00950000182973"/>
<evidence type="ECO:0000256" key="2">
    <source>
        <dbReference type="ARBA" id="ARBA00004413"/>
    </source>
</evidence>
<dbReference type="CDD" id="cd11843">
    <property type="entry name" value="SH3_PACSIN"/>
    <property type="match status" value="1"/>
</dbReference>
<dbReference type="Ensembl" id="ENSSPAT00000002686.1">
    <property type="protein sequence ID" value="ENSSPAP00000002644.1"/>
    <property type="gene ID" value="ENSSPAG00000002016.1"/>
</dbReference>
<feature type="region of interest" description="Disordered" evidence="8">
    <location>
        <begin position="329"/>
        <end position="443"/>
    </location>
</feature>
<evidence type="ECO:0000256" key="1">
    <source>
        <dbReference type="ARBA" id="ARBA00004284"/>
    </source>
</evidence>
<dbReference type="GO" id="GO:0097320">
    <property type="term" value="P:plasma membrane tubulation"/>
    <property type="evidence" value="ECO:0007669"/>
    <property type="project" value="TreeGrafter"/>
</dbReference>
<dbReference type="OrthoDB" id="10255128at2759"/>
<organism evidence="11">
    <name type="scientific">Stegastes partitus</name>
    <name type="common">bicolor damselfish</name>
    <dbReference type="NCBI Taxonomy" id="144197"/>
    <lineage>
        <taxon>Eukaryota</taxon>
        <taxon>Metazoa</taxon>
        <taxon>Chordata</taxon>
        <taxon>Craniata</taxon>
        <taxon>Vertebrata</taxon>
        <taxon>Euteleostomi</taxon>
        <taxon>Actinopterygii</taxon>
        <taxon>Neopterygii</taxon>
        <taxon>Teleostei</taxon>
        <taxon>Neoteleostei</taxon>
        <taxon>Acanthomorphata</taxon>
        <taxon>Ovalentaria</taxon>
        <taxon>Pomacentridae</taxon>
        <taxon>Stegastes</taxon>
    </lineage>
</organism>
<dbReference type="GO" id="GO:0005543">
    <property type="term" value="F:phospholipid binding"/>
    <property type="evidence" value="ECO:0007669"/>
    <property type="project" value="TreeGrafter"/>
</dbReference>
<dbReference type="InterPro" id="IPR031160">
    <property type="entry name" value="F_BAR_dom"/>
</dbReference>
<dbReference type="SUPFAM" id="SSF103657">
    <property type="entry name" value="BAR/IMD domain-like"/>
    <property type="match status" value="1"/>
</dbReference>
<dbReference type="Gene3D" id="2.30.30.40">
    <property type="entry name" value="SH3 Domains"/>
    <property type="match status" value="1"/>
</dbReference>
<dbReference type="SMART" id="SM00055">
    <property type="entry name" value="FCH"/>
    <property type="match status" value="1"/>
</dbReference>
<dbReference type="PANTHER" id="PTHR23065:SF14">
    <property type="entry name" value="PROTEIN KINASE C AND CASEIN KINASE SUBSTRATE IN NEURONS PROTEIN 2"/>
    <property type="match status" value="1"/>
</dbReference>
<dbReference type="SMART" id="SM00326">
    <property type="entry name" value="SH3"/>
    <property type="match status" value="1"/>
</dbReference>
<evidence type="ECO:0000256" key="6">
    <source>
        <dbReference type="PROSITE-ProRule" id="PRU00192"/>
    </source>
</evidence>
<keyword evidence="13" id="KW-0418">Kinase</keyword>
<dbReference type="InterPro" id="IPR001060">
    <property type="entry name" value="FCH_dom"/>
</dbReference>
<dbReference type="STRING" id="144197.ENSSPAP00000002644"/>
<dbReference type="InterPro" id="IPR027267">
    <property type="entry name" value="AH/BAR_dom_sf"/>
</dbReference>
<dbReference type="PANTHER" id="PTHR23065">
    <property type="entry name" value="PROLINE-SERINE-THREONINE PHOSPHATASE INTERACTING PROTEIN 1"/>
    <property type="match status" value="1"/>
</dbReference>
<keyword evidence="12" id="KW-1185">Reference proteome</keyword>
<dbReference type="PROSITE" id="PS50002">
    <property type="entry name" value="SH3"/>
    <property type="match status" value="1"/>
</dbReference>
<accession>A0A3B4Z7U4</accession>
<dbReference type="GO" id="GO:0007010">
    <property type="term" value="P:cytoskeleton organization"/>
    <property type="evidence" value="ECO:0007669"/>
    <property type="project" value="TreeGrafter"/>
</dbReference>
<evidence type="ECO:0000259" key="10">
    <source>
        <dbReference type="PROSITE" id="PS51741"/>
    </source>
</evidence>
<evidence type="ECO:0000256" key="3">
    <source>
        <dbReference type="ARBA" id="ARBA00004632"/>
    </source>
</evidence>
<dbReference type="GeneID" id="103362752"/>
<evidence type="ECO:0000313" key="12">
    <source>
        <dbReference type="Proteomes" id="UP000694891"/>
    </source>
</evidence>
<evidence type="ECO:0000256" key="5">
    <source>
        <dbReference type="ARBA" id="ARBA00023054"/>
    </source>
</evidence>
<keyword evidence="5 7" id="KW-0175">Coiled coil</keyword>
<name>A0A3B4Z7U4_9TELE</name>
<dbReference type="GO" id="GO:0030659">
    <property type="term" value="C:cytoplasmic vesicle membrane"/>
    <property type="evidence" value="ECO:0007669"/>
    <property type="project" value="UniProtKB-SubCell"/>
</dbReference>
<evidence type="ECO:0000256" key="8">
    <source>
        <dbReference type="SAM" id="MobiDB-lite"/>
    </source>
</evidence>
<dbReference type="SUPFAM" id="SSF50044">
    <property type="entry name" value="SH3-domain"/>
    <property type="match status" value="1"/>
</dbReference>
<dbReference type="CTD" id="11252"/>
<gene>
    <name evidence="13" type="primary">pacsin2</name>
</gene>
<dbReference type="Pfam" id="PF00018">
    <property type="entry name" value="SH3_1"/>
    <property type="match status" value="1"/>
</dbReference>
<feature type="domain" description="SH3" evidence="9">
    <location>
        <begin position="444"/>
        <end position="504"/>
    </location>
</feature>
<proteinExistence type="predicted"/>
<dbReference type="GO" id="GO:0032587">
    <property type="term" value="C:ruffle membrane"/>
    <property type="evidence" value="ECO:0007669"/>
    <property type="project" value="UniProtKB-SubCell"/>
</dbReference>
<dbReference type="InterPro" id="IPR001452">
    <property type="entry name" value="SH3_domain"/>
</dbReference>
<evidence type="ECO:0000256" key="4">
    <source>
        <dbReference type="ARBA" id="ARBA00022443"/>
    </source>
</evidence>
<sequence>MSGAYDDSMIDVSSDSFWEVGNYKRTVKRVDDGNRLCNDLMNCLHERARIEKAYAQQLTEWGKRWRQLIDKGPQYGTLERAWSALCTEAEKVSELHMEVKAALMGEDYEKLKNWQRDSYHKQMIGGFKETKEAEDGFRKAQKPWAKKLKEVETTKKSYHSACKEEKLAASRETNSKLENNNNPEAQKKLQEKVEKCQQEVQKTKERYEKSLEELDKLTPQYMENMEQVFEQWQQFEDKRIRFFRELLLEVKQHLDLSTNHRFQDVYNTLEDTISGTDAEEDLKWFRSNHGPGMPMNWPQFENLDWSHPRSFKRRSIVDWSIDLNRTLSRREKKKPSDGVTLTGISQTGSDQPVQPAKTSSSLTVPTSTAPVGSNPFEEDEEEEEEQEAVEQQTTVNHISVNKEEIKTASSMEKTPDWSDEDTGGNPFSANGDGNPFEDEPTSPVISVPVKALYDYEGQEQDELSFKAGDEFTKIGEEDDQGWCKGRLKDGQMGLYPANYVEDIQ</sequence>
<dbReference type="AlphaFoldDB" id="A0A3B4Z7U4"/>
<feature type="region of interest" description="Disordered" evidence="8">
    <location>
        <begin position="163"/>
        <end position="185"/>
    </location>
</feature>
<evidence type="ECO:0000313" key="13">
    <source>
        <dbReference type="RefSeq" id="XP_008287444.1"/>
    </source>
</evidence>
<keyword evidence="4 6" id="KW-0728">SH3 domain</keyword>
<reference evidence="13" key="2">
    <citation type="submission" date="2025-04" db="UniProtKB">
        <authorList>
            <consortium name="RefSeq"/>
        </authorList>
    </citation>
    <scope>IDENTIFICATION</scope>
</reference>
<comment type="subcellular location">
    <subcellularLocation>
        <location evidence="2">Cell membrane</location>
        <topology evidence="2">Peripheral membrane protein</topology>
        <orientation evidence="2">Cytoplasmic side</orientation>
    </subcellularLocation>
    <subcellularLocation>
        <location evidence="3">Cell projection</location>
        <location evidence="3">Ruffle membrane</location>
    </subcellularLocation>
    <subcellularLocation>
        <location evidence="1">Cytoplasmic vesicle membrane</location>
        <topology evidence="1">Peripheral membrane protein</topology>
    </subcellularLocation>
</comment>
<dbReference type="GO" id="GO:0060271">
    <property type="term" value="P:cilium assembly"/>
    <property type="evidence" value="ECO:0007669"/>
    <property type="project" value="Ensembl"/>
</dbReference>
<feature type="compositionally biased region" description="Polar residues" evidence="8">
    <location>
        <begin position="342"/>
        <end position="371"/>
    </location>
</feature>
<evidence type="ECO:0000256" key="7">
    <source>
        <dbReference type="PROSITE-ProRule" id="PRU01077"/>
    </source>
</evidence>
<dbReference type="RefSeq" id="XP_008287444.1">
    <property type="nucleotide sequence ID" value="XM_008289222.1"/>
</dbReference>
<evidence type="ECO:0000313" key="11">
    <source>
        <dbReference type="Ensembl" id="ENSSPAP00000002644.1"/>
    </source>
</evidence>
<protein>
    <submittedName>
        <fullName evidence="11">Protein kinase C and casein kinase substrate in neurons 2</fullName>
    </submittedName>
    <submittedName>
        <fullName evidence="13">Protein kinase C and casein kinase substrate in neurons protein 2 isoform X1</fullName>
    </submittedName>
</protein>
<feature type="compositionally biased region" description="Acidic residues" evidence="8">
    <location>
        <begin position="376"/>
        <end position="388"/>
    </location>
</feature>
<dbReference type="Pfam" id="PF00611">
    <property type="entry name" value="FCH"/>
    <property type="match status" value="1"/>
</dbReference>
<dbReference type="GO" id="GO:0030100">
    <property type="term" value="P:regulation of endocytosis"/>
    <property type="evidence" value="ECO:0007669"/>
    <property type="project" value="Ensembl"/>
</dbReference>
<dbReference type="PROSITE" id="PS51741">
    <property type="entry name" value="F_BAR"/>
    <property type="match status" value="1"/>
</dbReference>
<keyword evidence="13" id="KW-0808">Transferase</keyword>
<dbReference type="PRINTS" id="PR00452">
    <property type="entry name" value="SH3DOMAIN"/>
</dbReference>
<dbReference type="Proteomes" id="UP000694891">
    <property type="component" value="Unplaced"/>
</dbReference>
<dbReference type="InterPro" id="IPR036028">
    <property type="entry name" value="SH3-like_dom_sf"/>
</dbReference>
<dbReference type="FunFam" id="2.30.30.40:FF:000014">
    <property type="entry name" value="Kinase C and casein kinase substrate in neurons protein"/>
    <property type="match status" value="1"/>
</dbReference>
<reference evidence="11" key="1">
    <citation type="submission" date="2023-09" db="UniProtKB">
        <authorList>
            <consortium name="Ensembl"/>
        </authorList>
    </citation>
    <scope>IDENTIFICATION</scope>
</reference>